<dbReference type="AlphaFoldDB" id="A0A383B8T8"/>
<reference evidence="2" key="1">
    <citation type="submission" date="2018-05" db="EMBL/GenBank/DDBJ databases">
        <authorList>
            <person name="Lanie J.A."/>
            <person name="Ng W.-L."/>
            <person name="Kazmierczak K.M."/>
            <person name="Andrzejewski T.M."/>
            <person name="Davidsen T.M."/>
            <person name="Wayne K.J."/>
            <person name="Tettelin H."/>
            <person name="Glass J.I."/>
            <person name="Rusch D."/>
            <person name="Podicherti R."/>
            <person name="Tsui H.-C.T."/>
            <person name="Winkler M.E."/>
        </authorList>
    </citation>
    <scope>NUCLEOTIDE SEQUENCE</scope>
</reference>
<dbReference type="InterPro" id="IPR050101">
    <property type="entry name" value="CinA"/>
</dbReference>
<name>A0A383B8T8_9ZZZZ</name>
<sequence length="140" mass="15526">YYGKKEFNVGRKRMAMTPNKAILILNPSSGAPGFSVENVYCLPGVPSILKSMLSGLNNRIRGGKKILNKTITLRTVESEIAGPLEKVQNKYEDVEIGSYPFFKQGKVGVSIVVRSTDKNLISDSCKDIKDFVKKKKIETI</sequence>
<proteinExistence type="predicted"/>
<organism evidence="2">
    <name type="scientific">marine metagenome</name>
    <dbReference type="NCBI Taxonomy" id="408172"/>
    <lineage>
        <taxon>unclassified sequences</taxon>
        <taxon>metagenomes</taxon>
        <taxon>ecological metagenomes</taxon>
    </lineage>
</organism>
<dbReference type="EMBL" id="UINC01198345">
    <property type="protein sequence ID" value="SVE16261.1"/>
    <property type="molecule type" value="Genomic_DNA"/>
</dbReference>
<dbReference type="Pfam" id="PF24102">
    <property type="entry name" value="FLAD1_M"/>
    <property type="match status" value="1"/>
</dbReference>
<feature type="non-terminal residue" evidence="2">
    <location>
        <position position="1"/>
    </location>
</feature>
<accession>A0A383B8T8</accession>
<dbReference type="SUPFAM" id="SSF53218">
    <property type="entry name" value="Molybdenum cofactor biosynthesis proteins"/>
    <property type="match status" value="1"/>
</dbReference>
<evidence type="ECO:0000313" key="2">
    <source>
        <dbReference type="EMBL" id="SVE16261.1"/>
    </source>
</evidence>
<feature type="domain" description="FAD synthase middle" evidence="1">
    <location>
        <begin position="66"/>
        <end position="137"/>
    </location>
</feature>
<dbReference type="InterPro" id="IPR056596">
    <property type="entry name" value="FLAD1_M"/>
</dbReference>
<dbReference type="PANTHER" id="PTHR13939:SF0">
    <property type="entry name" value="NMN AMIDOHYDROLASE-LIKE PROTEIN YFAY"/>
    <property type="match status" value="1"/>
</dbReference>
<evidence type="ECO:0000259" key="1">
    <source>
        <dbReference type="Pfam" id="PF24102"/>
    </source>
</evidence>
<dbReference type="Gene3D" id="3.40.980.10">
    <property type="entry name" value="MoaB/Mog-like domain"/>
    <property type="match status" value="1"/>
</dbReference>
<dbReference type="InterPro" id="IPR036425">
    <property type="entry name" value="MoaB/Mog-like_dom_sf"/>
</dbReference>
<dbReference type="PANTHER" id="PTHR13939">
    <property type="entry name" value="NICOTINAMIDE-NUCLEOTIDE AMIDOHYDROLASE PNCC"/>
    <property type="match status" value="1"/>
</dbReference>
<protein>
    <recommendedName>
        <fullName evidence="1">FAD synthase middle domain-containing protein</fullName>
    </recommendedName>
</protein>
<gene>
    <name evidence="2" type="ORF">METZ01_LOCUS469115</name>
</gene>